<dbReference type="AlphaFoldDB" id="A0A9Q0H0K8"/>
<reference evidence="1" key="1">
    <citation type="journal article" date="2023" name="Plant J.">
        <title>The genome of the king protea, Protea cynaroides.</title>
        <authorList>
            <person name="Chang J."/>
            <person name="Duong T.A."/>
            <person name="Schoeman C."/>
            <person name="Ma X."/>
            <person name="Roodt D."/>
            <person name="Barker N."/>
            <person name="Li Z."/>
            <person name="Van de Peer Y."/>
            <person name="Mizrachi E."/>
        </authorList>
    </citation>
    <scope>NUCLEOTIDE SEQUENCE</scope>
    <source>
        <tissue evidence="1">Young leaves</tissue>
    </source>
</reference>
<protein>
    <submittedName>
        <fullName evidence="1">Uncharacterized protein</fullName>
    </submittedName>
</protein>
<sequence>MELKLGSLSSPKLNQRRVMASSLRSSLSYFSLSHSSPGTRTHRNYVAIRCGPRDNRGKLQRGRVLSTEAIQAVQALKRAERVNQTQIDEFVSKTISRLIKQDLLASLKELLRQERCYLALKVFEVVRSEPWYKTDCSLYADMVTALARTGMAEEIDRLISVDLEIDGLKQGGDEPGLSRLVKALIAAERTDSVARVYGLMKGGGRGTSAADDYVVKVLSRGLRRLGKRRVADEVEMEFGNSSQGKFDKSRA</sequence>
<dbReference type="EMBL" id="JAMYWD010000010">
    <property type="protein sequence ID" value="KAJ4957696.1"/>
    <property type="molecule type" value="Genomic_DNA"/>
</dbReference>
<dbReference type="GO" id="GO:0003723">
    <property type="term" value="F:RNA binding"/>
    <property type="evidence" value="ECO:0007669"/>
    <property type="project" value="InterPro"/>
</dbReference>
<accession>A0A9Q0H0K8</accession>
<name>A0A9Q0H0K8_9MAGN</name>
<dbReference type="OrthoDB" id="675068at2759"/>
<proteinExistence type="predicted"/>
<dbReference type="GO" id="GO:0009658">
    <property type="term" value="P:chloroplast organization"/>
    <property type="evidence" value="ECO:0007669"/>
    <property type="project" value="InterPro"/>
</dbReference>
<dbReference type="PANTHER" id="PTHR47594:SF3">
    <property type="entry name" value="PROTEIN THYLAKOID ASSEMBLY 8, CHLOROPLASTIC"/>
    <property type="match status" value="1"/>
</dbReference>
<dbReference type="InterPro" id="IPR011990">
    <property type="entry name" value="TPR-like_helical_dom_sf"/>
</dbReference>
<organism evidence="1 2">
    <name type="scientific">Protea cynaroides</name>
    <dbReference type="NCBI Taxonomy" id="273540"/>
    <lineage>
        <taxon>Eukaryota</taxon>
        <taxon>Viridiplantae</taxon>
        <taxon>Streptophyta</taxon>
        <taxon>Embryophyta</taxon>
        <taxon>Tracheophyta</taxon>
        <taxon>Spermatophyta</taxon>
        <taxon>Magnoliopsida</taxon>
        <taxon>Proteales</taxon>
        <taxon>Proteaceae</taxon>
        <taxon>Protea</taxon>
    </lineage>
</organism>
<evidence type="ECO:0000313" key="2">
    <source>
        <dbReference type="Proteomes" id="UP001141806"/>
    </source>
</evidence>
<comment type="caution">
    <text evidence="1">The sequence shown here is derived from an EMBL/GenBank/DDBJ whole genome shotgun (WGS) entry which is preliminary data.</text>
</comment>
<dbReference type="Gene3D" id="1.25.40.10">
    <property type="entry name" value="Tetratricopeptide repeat domain"/>
    <property type="match status" value="1"/>
</dbReference>
<dbReference type="InterPro" id="IPR044190">
    <property type="entry name" value="THA8-like"/>
</dbReference>
<evidence type="ECO:0000313" key="1">
    <source>
        <dbReference type="EMBL" id="KAJ4957696.1"/>
    </source>
</evidence>
<dbReference type="PANTHER" id="PTHR47594">
    <property type="entry name" value="PPR CONTAINING PLANT-LIKE PROTEIN"/>
    <property type="match status" value="1"/>
</dbReference>
<gene>
    <name evidence="1" type="ORF">NE237_024807</name>
</gene>
<keyword evidence="2" id="KW-1185">Reference proteome</keyword>
<dbReference type="GO" id="GO:0000373">
    <property type="term" value="P:Group II intron splicing"/>
    <property type="evidence" value="ECO:0007669"/>
    <property type="project" value="InterPro"/>
</dbReference>
<dbReference type="Proteomes" id="UP001141806">
    <property type="component" value="Unassembled WGS sequence"/>
</dbReference>